<evidence type="ECO:0000313" key="4">
    <source>
        <dbReference type="Proteomes" id="UP000245423"/>
    </source>
</evidence>
<dbReference type="Proteomes" id="UP000245423">
    <property type="component" value="Chromosome 1"/>
</dbReference>
<keyword evidence="4" id="KW-1185">Reference proteome</keyword>
<evidence type="ECO:0000256" key="1">
    <source>
        <dbReference type="SAM" id="Phobius"/>
    </source>
</evidence>
<gene>
    <name evidence="3" type="ORF">CUESP1_0542</name>
</gene>
<keyword evidence="1" id="KW-0812">Transmembrane</keyword>
<keyword evidence="1" id="KW-1133">Transmembrane helix</keyword>
<protein>
    <submittedName>
        <fullName evidence="3">Transposase</fullName>
    </submittedName>
</protein>
<dbReference type="Pfam" id="PF13751">
    <property type="entry name" value="DDE_Tnp_1_6"/>
    <property type="match status" value="1"/>
</dbReference>
<dbReference type="InterPro" id="IPR025668">
    <property type="entry name" value="Tnp_DDE_dom"/>
</dbReference>
<evidence type="ECO:0000259" key="2">
    <source>
        <dbReference type="Pfam" id="PF13751"/>
    </source>
</evidence>
<dbReference type="EMBL" id="LT669839">
    <property type="protein sequence ID" value="SHD75928.1"/>
    <property type="molecule type" value="Genomic_DNA"/>
</dbReference>
<organism evidence="3 4">
    <name type="scientific">[Clostridium] ultunense Esp</name>
    <dbReference type="NCBI Taxonomy" id="1288971"/>
    <lineage>
        <taxon>Bacteria</taxon>
        <taxon>Bacillati</taxon>
        <taxon>Bacillota</taxon>
        <taxon>Tissierellia</taxon>
        <taxon>Tissierellales</taxon>
        <taxon>Tepidimicrobiaceae</taxon>
        <taxon>Schnuerera</taxon>
    </lineage>
</organism>
<reference evidence="3 4" key="1">
    <citation type="submission" date="2016-11" db="EMBL/GenBank/DDBJ databases">
        <authorList>
            <person name="Manzoor S."/>
        </authorList>
    </citation>
    <scope>NUCLEOTIDE SEQUENCE [LARGE SCALE GENOMIC DNA]</scope>
    <source>
        <strain evidence="3">Clostridium ultunense strain Esp</strain>
    </source>
</reference>
<feature type="domain" description="Transposase DDE" evidence="2">
    <location>
        <begin position="3"/>
        <end position="65"/>
    </location>
</feature>
<evidence type="ECO:0000313" key="3">
    <source>
        <dbReference type="EMBL" id="SHD75928.1"/>
    </source>
</evidence>
<proteinExistence type="predicted"/>
<keyword evidence="1" id="KW-0472">Membrane</keyword>
<accession>A0A1M4PKG3</accession>
<dbReference type="AlphaFoldDB" id="A0A1M4PKG3"/>
<feature type="transmembrane region" description="Helical" evidence="1">
    <location>
        <begin position="85"/>
        <end position="107"/>
    </location>
</feature>
<sequence length="132" mass="15439">MEEVEHLRHTSINKEIYDMGKETIERVFADMKEKHGMRWTTLRGLGKVKAQAMLIVVCMNLKKMANWMWRSGKDGPNPSNPCTNLHGLIIDLYSFIIILLKNTIFIIKKTVFFNKMPRLDMSSLGFIKQFYL</sequence>
<name>A0A1M4PKG3_9FIRM</name>